<dbReference type="SUPFAM" id="SSF52540">
    <property type="entry name" value="P-loop containing nucleoside triphosphate hydrolases"/>
    <property type="match status" value="1"/>
</dbReference>
<feature type="domain" description="Tyrosine-protein kinase G-rich" evidence="12">
    <location>
        <begin position="372"/>
        <end position="449"/>
    </location>
</feature>
<evidence type="ECO:0000313" key="14">
    <source>
        <dbReference type="Proteomes" id="UP000662185"/>
    </source>
</evidence>
<keyword evidence="3 13" id="KW-0808">Transferase</keyword>
<dbReference type="InterPro" id="IPR005702">
    <property type="entry name" value="Wzc-like_C"/>
</dbReference>
<keyword evidence="10" id="KW-1133">Transmembrane helix</keyword>
<evidence type="ECO:0000256" key="3">
    <source>
        <dbReference type="ARBA" id="ARBA00022679"/>
    </source>
</evidence>
<accession>A0A927A2M7</accession>
<dbReference type="Gene3D" id="3.40.50.300">
    <property type="entry name" value="P-loop containing nucleotide triphosphate hydrolases"/>
    <property type="match status" value="1"/>
</dbReference>
<dbReference type="PANTHER" id="PTHR32309">
    <property type="entry name" value="TYROSINE-PROTEIN KINASE"/>
    <property type="match status" value="1"/>
</dbReference>
<dbReference type="InterPro" id="IPR050445">
    <property type="entry name" value="Bact_polysacc_biosynth/exp"/>
</dbReference>
<dbReference type="Pfam" id="PF13807">
    <property type="entry name" value="GNVR"/>
    <property type="match status" value="1"/>
</dbReference>
<comment type="caution">
    <text evidence="13">The sequence shown here is derived from an EMBL/GenBank/DDBJ whole genome shotgun (WGS) entry which is preliminary data.</text>
</comment>
<dbReference type="PANTHER" id="PTHR32309:SF13">
    <property type="entry name" value="FERRIC ENTEROBACTIN TRANSPORT PROTEIN FEPE"/>
    <property type="match status" value="1"/>
</dbReference>
<organism evidence="13 14">
    <name type="scientific">Anabaena sphaerica FACHB-251</name>
    <dbReference type="NCBI Taxonomy" id="2692883"/>
    <lineage>
        <taxon>Bacteria</taxon>
        <taxon>Bacillati</taxon>
        <taxon>Cyanobacteriota</taxon>
        <taxon>Cyanophyceae</taxon>
        <taxon>Nostocales</taxon>
        <taxon>Nostocaceae</taxon>
        <taxon>Anabaena</taxon>
    </lineage>
</organism>
<comment type="catalytic activity">
    <reaction evidence="8">
        <text>L-tyrosyl-[protein] + ATP = O-phospho-L-tyrosyl-[protein] + ADP + H(+)</text>
        <dbReference type="Rhea" id="RHEA:10596"/>
        <dbReference type="Rhea" id="RHEA-COMP:10136"/>
        <dbReference type="Rhea" id="RHEA-COMP:20101"/>
        <dbReference type="ChEBI" id="CHEBI:15378"/>
        <dbReference type="ChEBI" id="CHEBI:30616"/>
        <dbReference type="ChEBI" id="CHEBI:46858"/>
        <dbReference type="ChEBI" id="CHEBI:61978"/>
        <dbReference type="ChEBI" id="CHEBI:456216"/>
        <dbReference type="EC" id="2.7.10.2"/>
    </reaction>
</comment>
<keyword evidence="10" id="KW-0472">Membrane</keyword>
<dbReference type="CDD" id="cd05387">
    <property type="entry name" value="BY-kinase"/>
    <property type="match status" value="1"/>
</dbReference>
<dbReference type="InterPro" id="IPR032807">
    <property type="entry name" value="GNVR"/>
</dbReference>
<gene>
    <name evidence="13" type="ORF">H6G06_21210</name>
</gene>
<dbReference type="GO" id="GO:0005886">
    <property type="term" value="C:plasma membrane"/>
    <property type="evidence" value="ECO:0007669"/>
    <property type="project" value="UniProtKB-ARBA"/>
</dbReference>
<feature type="coiled-coil region" evidence="9">
    <location>
        <begin position="217"/>
        <end position="284"/>
    </location>
</feature>
<evidence type="ECO:0000256" key="8">
    <source>
        <dbReference type="ARBA" id="ARBA00051245"/>
    </source>
</evidence>
<dbReference type="Pfam" id="PF13614">
    <property type="entry name" value="AAA_31"/>
    <property type="match status" value="1"/>
</dbReference>
<feature type="transmembrane region" description="Helical" evidence="10">
    <location>
        <begin position="432"/>
        <end position="450"/>
    </location>
</feature>
<feature type="domain" description="AAA" evidence="11">
    <location>
        <begin position="540"/>
        <end position="648"/>
    </location>
</feature>
<dbReference type="RefSeq" id="WP_190563761.1">
    <property type="nucleotide sequence ID" value="NZ_JACJQU010000017.1"/>
</dbReference>
<keyword evidence="6" id="KW-0067">ATP-binding</keyword>
<evidence type="ECO:0000256" key="7">
    <source>
        <dbReference type="ARBA" id="ARBA00023137"/>
    </source>
</evidence>
<evidence type="ECO:0000313" key="13">
    <source>
        <dbReference type="EMBL" id="MBD2295924.1"/>
    </source>
</evidence>
<evidence type="ECO:0000259" key="12">
    <source>
        <dbReference type="Pfam" id="PF13807"/>
    </source>
</evidence>
<comment type="similarity">
    <text evidence="1">Belongs to the CpsD/CapB family.</text>
</comment>
<dbReference type="EC" id="2.7.10.2" evidence="2"/>
<dbReference type="GO" id="GO:0004715">
    <property type="term" value="F:non-membrane spanning protein tyrosine kinase activity"/>
    <property type="evidence" value="ECO:0007669"/>
    <property type="project" value="UniProtKB-EC"/>
</dbReference>
<keyword evidence="10" id="KW-0812">Transmembrane</keyword>
<dbReference type="AlphaFoldDB" id="A0A927A2M7"/>
<name>A0A927A2M7_9NOST</name>
<dbReference type="InterPro" id="IPR027417">
    <property type="entry name" value="P-loop_NTPase"/>
</dbReference>
<evidence type="ECO:0000256" key="9">
    <source>
        <dbReference type="SAM" id="Coils"/>
    </source>
</evidence>
<keyword evidence="4" id="KW-0547">Nucleotide-binding</keyword>
<dbReference type="NCBIfam" id="TIGR01007">
    <property type="entry name" value="eps_fam"/>
    <property type="match status" value="1"/>
</dbReference>
<keyword evidence="14" id="KW-1185">Reference proteome</keyword>
<evidence type="ECO:0000256" key="4">
    <source>
        <dbReference type="ARBA" id="ARBA00022741"/>
    </source>
</evidence>
<dbReference type="Proteomes" id="UP000662185">
    <property type="component" value="Unassembled WGS sequence"/>
</dbReference>
<evidence type="ECO:0000256" key="6">
    <source>
        <dbReference type="ARBA" id="ARBA00022840"/>
    </source>
</evidence>
<proteinExistence type="inferred from homology"/>
<evidence type="ECO:0000256" key="2">
    <source>
        <dbReference type="ARBA" id="ARBA00011903"/>
    </source>
</evidence>
<sequence>MDSNNYTEEIDFHQYWLVLKRRFPPAVGLFSVVVLLFASLANFQKSSYEVQGKLLFKVDRTSSLIGVGKDAQDIPMQLDKKDPISTEIEVITSQPLLQKTIDALKITDLAGVPIKAEVLKKQLKLKNIPGTDVLQISYKSSNPQEAAALVNNLMSLYIRENILTNRAEATLAREFIAKQLPTSEITVQKAEMALRHFKEKNQIISLEEEGKRAVEVIAELDQKISIAQSELANANARAIELRKRLGLDPLQAMSLIALTESSGVQQVLKELQNLEENLALEQSRYLDSTPEIVSLKAKEAAIKAVLQERISQIIGNKQPVDISNLQIGELKQKITYDFIGTETQRLGIAKELNALYKSKASYKKQLDNLPKLEQDQRELERRLKAAQSTYAVLLENLQEARVAENKNTSKARIIEPAIVPENPSNSKKIIKIALGIVVGFICGIAIIIILEIQDKSIKTPKEIKGIFKYTLLASIPALSQKKNIVLGNKNVEWPIPELPVLDKQHQQIAEIYRLLQVNLKFLSSEQALKVIVVTSAVLKEGKSTVSANLAVAIAQLGRKVLLVDANMRHPVQHQIWNINNTVGLSDVIVDQIEFEAAIQRGIDNLDVLTSGDIPFNPLSLLDSKRMVSLIEDFSQNYDFVIIDAPPLVVGVEALTLGKMTDGLLLVARPGIIDITSATTVKESLDKSKSNVLGLVINGTTWESQSDKYSYYFSPAPVQIKSKEINQYLIDDRKNSKTDQKVNFINDIFSNLKK</sequence>
<keyword evidence="5" id="KW-0418">Kinase</keyword>
<dbReference type="EMBL" id="JACJQU010000017">
    <property type="protein sequence ID" value="MBD2295924.1"/>
    <property type="molecule type" value="Genomic_DNA"/>
</dbReference>
<evidence type="ECO:0000256" key="1">
    <source>
        <dbReference type="ARBA" id="ARBA00007316"/>
    </source>
</evidence>
<keyword evidence="9" id="KW-0175">Coiled coil</keyword>
<dbReference type="FunFam" id="3.40.50.300:FF:000527">
    <property type="entry name" value="Tyrosine-protein kinase etk"/>
    <property type="match status" value="1"/>
</dbReference>
<feature type="transmembrane region" description="Helical" evidence="10">
    <location>
        <begin position="23"/>
        <end position="43"/>
    </location>
</feature>
<dbReference type="InterPro" id="IPR025669">
    <property type="entry name" value="AAA_dom"/>
</dbReference>
<keyword evidence="7" id="KW-0829">Tyrosine-protein kinase</keyword>
<evidence type="ECO:0000256" key="10">
    <source>
        <dbReference type="SAM" id="Phobius"/>
    </source>
</evidence>
<dbReference type="GO" id="GO:0005524">
    <property type="term" value="F:ATP binding"/>
    <property type="evidence" value="ECO:0007669"/>
    <property type="project" value="UniProtKB-KW"/>
</dbReference>
<evidence type="ECO:0000256" key="5">
    <source>
        <dbReference type="ARBA" id="ARBA00022777"/>
    </source>
</evidence>
<feature type="coiled-coil region" evidence="9">
    <location>
        <begin position="362"/>
        <end position="403"/>
    </location>
</feature>
<protein>
    <recommendedName>
        <fullName evidence="2">non-specific protein-tyrosine kinase</fullName>
        <ecNumber evidence="2">2.7.10.2</ecNumber>
    </recommendedName>
</protein>
<evidence type="ECO:0000259" key="11">
    <source>
        <dbReference type="Pfam" id="PF13614"/>
    </source>
</evidence>
<reference evidence="14" key="1">
    <citation type="journal article" date="2020" name="ISME J.">
        <title>Comparative genomics reveals insights into cyanobacterial evolution and habitat adaptation.</title>
        <authorList>
            <person name="Chen M.Y."/>
            <person name="Teng W.K."/>
            <person name="Zhao L."/>
            <person name="Hu C.X."/>
            <person name="Zhou Y.K."/>
            <person name="Han B.P."/>
            <person name="Song L.R."/>
            <person name="Shu W.S."/>
        </authorList>
    </citation>
    <scope>NUCLEOTIDE SEQUENCE [LARGE SCALE GENOMIC DNA]</scope>
    <source>
        <strain evidence="14">FACHB-251</strain>
    </source>
</reference>
<dbReference type="GO" id="GO:0042802">
    <property type="term" value="F:identical protein binding"/>
    <property type="evidence" value="ECO:0007669"/>
    <property type="project" value="UniProtKB-ARBA"/>
</dbReference>